<proteinExistence type="predicted"/>
<keyword evidence="2" id="KW-1185">Reference proteome</keyword>
<evidence type="ECO:0000313" key="2">
    <source>
        <dbReference type="Proteomes" id="UP000427906"/>
    </source>
</evidence>
<name>A0A5K7YRG3_9BACT</name>
<dbReference type="Proteomes" id="UP000427906">
    <property type="component" value="Chromosome"/>
</dbReference>
<dbReference type="KEGG" id="dalk:DSCA_48350"/>
<reference evidence="1 2" key="1">
    <citation type="submission" date="2019-11" db="EMBL/GenBank/DDBJ databases">
        <title>Comparative genomics of hydrocarbon-degrading Desulfosarcina strains.</title>
        <authorList>
            <person name="Watanabe M."/>
            <person name="Kojima H."/>
            <person name="Fukui M."/>
        </authorList>
    </citation>
    <scope>NUCLEOTIDE SEQUENCE [LARGE SCALE GENOMIC DNA]</scope>
    <source>
        <strain evidence="1 2">PL12</strain>
    </source>
</reference>
<evidence type="ECO:0000313" key="1">
    <source>
        <dbReference type="EMBL" id="BBO70905.1"/>
    </source>
</evidence>
<protein>
    <submittedName>
        <fullName evidence="1">Uncharacterized protein</fullName>
    </submittedName>
</protein>
<dbReference type="EMBL" id="AP021874">
    <property type="protein sequence ID" value="BBO70905.1"/>
    <property type="molecule type" value="Genomic_DNA"/>
</dbReference>
<gene>
    <name evidence="1" type="ORF">DSCA_48350</name>
</gene>
<sequence>MDKSDYFPEMADLPAALFGIPAGKHIIFQGASADVVMHVIAAQLVDQVAFSLPADGFVQFVVLAALYLTEGKADAGKGGAA</sequence>
<dbReference type="AlphaFoldDB" id="A0A5K7YRG3"/>
<accession>A0A5K7YRG3</accession>
<organism evidence="1 2">
    <name type="scientific">Desulfosarcina alkanivorans</name>
    <dbReference type="NCBI Taxonomy" id="571177"/>
    <lineage>
        <taxon>Bacteria</taxon>
        <taxon>Pseudomonadati</taxon>
        <taxon>Thermodesulfobacteriota</taxon>
        <taxon>Desulfobacteria</taxon>
        <taxon>Desulfobacterales</taxon>
        <taxon>Desulfosarcinaceae</taxon>
        <taxon>Desulfosarcina</taxon>
    </lineage>
</organism>